<dbReference type="GO" id="GO:0004862">
    <property type="term" value="F:cAMP-dependent protein kinase inhibitor activity"/>
    <property type="evidence" value="ECO:0007669"/>
    <property type="project" value="TreeGrafter"/>
</dbReference>
<organism evidence="3">
    <name type="scientific">Haptolina ericina</name>
    <dbReference type="NCBI Taxonomy" id="156174"/>
    <lineage>
        <taxon>Eukaryota</taxon>
        <taxon>Haptista</taxon>
        <taxon>Haptophyta</taxon>
        <taxon>Prymnesiophyceae</taxon>
        <taxon>Prymnesiales</taxon>
        <taxon>Prymnesiaceae</taxon>
        <taxon>Haptolina</taxon>
    </lineage>
</organism>
<dbReference type="Gene3D" id="2.60.120.10">
    <property type="entry name" value="Jelly Rolls"/>
    <property type="match status" value="1"/>
</dbReference>
<dbReference type="Pfam" id="PF00027">
    <property type="entry name" value="cNMP_binding"/>
    <property type="match status" value="1"/>
</dbReference>
<gene>
    <name evidence="3" type="ORF">HERI1096_LOCUS33395</name>
</gene>
<dbReference type="EMBL" id="HBHX01060407">
    <property type="protein sequence ID" value="CAE0140637.1"/>
    <property type="molecule type" value="Transcribed_RNA"/>
</dbReference>
<dbReference type="PANTHER" id="PTHR11635">
    <property type="entry name" value="CAMP-DEPENDENT PROTEIN KINASE REGULATORY CHAIN"/>
    <property type="match status" value="1"/>
</dbReference>
<dbReference type="PROSITE" id="PS50042">
    <property type="entry name" value="CNMP_BINDING_3"/>
    <property type="match status" value="1"/>
</dbReference>
<dbReference type="GO" id="GO:0005952">
    <property type="term" value="C:cAMP-dependent protein kinase complex"/>
    <property type="evidence" value="ECO:0007669"/>
    <property type="project" value="InterPro"/>
</dbReference>
<evidence type="ECO:0000313" key="3">
    <source>
        <dbReference type="EMBL" id="CAE0140637.1"/>
    </source>
</evidence>
<dbReference type="SUPFAM" id="SSF51206">
    <property type="entry name" value="cAMP-binding domain-like"/>
    <property type="match status" value="1"/>
</dbReference>
<dbReference type="SMART" id="SM00100">
    <property type="entry name" value="cNMP"/>
    <property type="match status" value="1"/>
</dbReference>
<feature type="domain" description="Cyclic nucleotide-binding" evidence="2">
    <location>
        <begin position="94"/>
        <end position="214"/>
    </location>
</feature>
<dbReference type="GO" id="GO:0034236">
    <property type="term" value="F:protein kinase A catalytic subunit binding"/>
    <property type="evidence" value="ECO:0007669"/>
    <property type="project" value="TreeGrafter"/>
</dbReference>
<dbReference type="PRINTS" id="PR00103">
    <property type="entry name" value="CAMPKINASE"/>
</dbReference>
<dbReference type="InterPro" id="IPR050503">
    <property type="entry name" value="cAMP-dep_PK_reg_su-like"/>
</dbReference>
<dbReference type="CDD" id="cd00038">
    <property type="entry name" value="CAP_ED"/>
    <property type="match status" value="1"/>
</dbReference>
<proteinExistence type="predicted"/>
<sequence length="214" mass="23883">MTYIIRTIENDTSGKGPNGLGPNGLGPNGQGRSLHDGVDGQISAAEMEEFEERRRKNLPHKLSGEFNEKLLHAMLEAEAGVRLRLQEAVSRVEIFEALTVQQLAVLCDAMVETRYEPGEYVFEQGDTGDSFYVITEGSAHVIRTEHEGSKDEQQTTLTTLRDGDYFGERALLTDLVRYADVQAVANLRTMSIRRSRFEEVLGPMADIIPETSYD</sequence>
<accession>A0A7S3BQJ6</accession>
<dbReference type="InterPro" id="IPR014710">
    <property type="entry name" value="RmlC-like_jellyroll"/>
</dbReference>
<feature type="region of interest" description="Disordered" evidence="1">
    <location>
        <begin position="6"/>
        <end position="34"/>
    </location>
</feature>
<protein>
    <recommendedName>
        <fullName evidence="2">Cyclic nucleotide-binding domain-containing protein</fullName>
    </recommendedName>
</protein>
<dbReference type="AlphaFoldDB" id="A0A7S3BQJ6"/>
<dbReference type="PANTHER" id="PTHR11635:SF152">
    <property type="entry name" value="CAMP-DEPENDENT PROTEIN KINASE TYPE I REGULATORY SUBUNIT-RELATED"/>
    <property type="match status" value="1"/>
</dbReference>
<reference evidence="3" key="1">
    <citation type="submission" date="2021-01" db="EMBL/GenBank/DDBJ databases">
        <authorList>
            <person name="Corre E."/>
            <person name="Pelletier E."/>
            <person name="Niang G."/>
            <person name="Scheremetjew M."/>
            <person name="Finn R."/>
            <person name="Kale V."/>
            <person name="Holt S."/>
            <person name="Cochrane G."/>
            <person name="Meng A."/>
            <person name="Brown T."/>
            <person name="Cohen L."/>
        </authorList>
    </citation>
    <scope>NUCLEOTIDE SEQUENCE</scope>
    <source>
        <strain evidence="3">CCMP281</strain>
    </source>
</reference>
<dbReference type="InterPro" id="IPR018490">
    <property type="entry name" value="cNMP-bd_dom_sf"/>
</dbReference>
<feature type="compositionally biased region" description="Gly residues" evidence="1">
    <location>
        <begin position="16"/>
        <end position="29"/>
    </location>
</feature>
<dbReference type="GO" id="GO:0005829">
    <property type="term" value="C:cytosol"/>
    <property type="evidence" value="ECO:0007669"/>
    <property type="project" value="TreeGrafter"/>
</dbReference>
<evidence type="ECO:0000259" key="2">
    <source>
        <dbReference type="PROSITE" id="PS50042"/>
    </source>
</evidence>
<dbReference type="GO" id="GO:0030552">
    <property type="term" value="F:cAMP binding"/>
    <property type="evidence" value="ECO:0007669"/>
    <property type="project" value="TreeGrafter"/>
</dbReference>
<evidence type="ECO:0000256" key="1">
    <source>
        <dbReference type="SAM" id="MobiDB-lite"/>
    </source>
</evidence>
<dbReference type="InterPro" id="IPR000595">
    <property type="entry name" value="cNMP-bd_dom"/>
</dbReference>
<name>A0A7S3BQJ6_9EUKA</name>